<accession>A0ABN2KQ65</accession>
<dbReference type="RefSeq" id="WP_344122196.1">
    <property type="nucleotide sequence ID" value="NZ_BAAAOA010000020.1"/>
</dbReference>
<gene>
    <name evidence="4" type="ORF">GCM10009767_20550</name>
</gene>
<dbReference type="InterPro" id="IPR012341">
    <property type="entry name" value="6hp_glycosidase-like_sf"/>
</dbReference>
<dbReference type="EMBL" id="BAAAOA010000020">
    <property type="protein sequence ID" value="GAA1761401.1"/>
    <property type="molecule type" value="Genomic_DNA"/>
</dbReference>
<dbReference type="Gene3D" id="1.50.10.10">
    <property type="match status" value="1"/>
</dbReference>
<feature type="compositionally biased region" description="Basic and acidic residues" evidence="1">
    <location>
        <begin position="621"/>
        <end position="636"/>
    </location>
</feature>
<feature type="domain" description="GH15-like" evidence="2">
    <location>
        <begin position="242"/>
        <end position="602"/>
    </location>
</feature>
<keyword evidence="4" id="KW-0378">Hydrolase</keyword>
<evidence type="ECO:0000313" key="5">
    <source>
        <dbReference type="Proteomes" id="UP001501204"/>
    </source>
</evidence>
<dbReference type="PANTHER" id="PTHR31616:SF10">
    <property type="entry name" value="TREHALASE"/>
    <property type="match status" value="1"/>
</dbReference>
<evidence type="ECO:0000313" key="4">
    <source>
        <dbReference type="EMBL" id="GAA1761401.1"/>
    </source>
</evidence>
<reference evidence="4 5" key="1">
    <citation type="journal article" date="2019" name="Int. J. Syst. Evol. Microbiol.">
        <title>The Global Catalogue of Microorganisms (GCM) 10K type strain sequencing project: providing services to taxonomists for standard genome sequencing and annotation.</title>
        <authorList>
            <consortium name="The Broad Institute Genomics Platform"/>
            <consortium name="The Broad Institute Genome Sequencing Center for Infectious Disease"/>
            <person name="Wu L."/>
            <person name="Ma J."/>
        </authorList>
    </citation>
    <scope>NUCLEOTIDE SEQUENCE [LARGE SCALE GENOMIC DNA]</scope>
    <source>
        <strain evidence="4 5">JCM 14735</strain>
    </source>
</reference>
<feature type="region of interest" description="Disordered" evidence="1">
    <location>
        <begin position="614"/>
        <end position="642"/>
    </location>
</feature>
<evidence type="ECO:0000259" key="2">
    <source>
        <dbReference type="Pfam" id="PF00723"/>
    </source>
</evidence>
<feature type="domain" description="Trehalase-like N-terminal" evidence="3">
    <location>
        <begin position="7"/>
        <end position="159"/>
    </location>
</feature>
<dbReference type="Pfam" id="PF00723">
    <property type="entry name" value="Glyco_hydro_15"/>
    <property type="match status" value="1"/>
</dbReference>
<evidence type="ECO:0000256" key="1">
    <source>
        <dbReference type="SAM" id="MobiDB-lite"/>
    </source>
</evidence>
<keyword evidence="5" id="KW-1185">Reference proteome</keyword>
<dbReference type="InterPro" id="IPR008928">
    <property type="entry name" value="6-hairpin_glycosidase_sf"/>
</dbReference>
<evidence type="ECO:0000259" key="3">
    <source>
        <dbReference type="Pfam" id="PF19291"/>
    </source>
</evidence>
<dbReference type="Pfam" id="PF19291">
    <property type="entry name" value="TREH_N"/>
    <property type="match status" value="1"/>
</dbReference>
<dbReference type="Proteomes" id="UP001501204">
    <property type="component" value="Unassembled WGS sequence"/>
</dbReference>
<dbReference type="GO" id="GO:0016787">
    <property type="term" value="F:hydrolase activity"/>
    <property type="evidence" value="ECO:0007669"/>
    <property type="project" value="UniProtKB-KW"/>
</dbReference>
<protein>
    <submittedName>
        <fullName evidence="4">Glycoside hydrolase family 15 protein</fullName>
    </submittedName>
</protein>
<organism evidence="4 5">
    <name type="scientific">Kocuria aegyptia</name>
    <dbReference type="NCBI Taxonomy" id="330943"/>
    <lineage>
        <taxon>Bacteria</taxon>
        <taxon>Bacillati</taxon>
        <taxon>Actinomycetota</taxon>
        <taxon>Actinomycetes</taxon>
        <taxon>Micrococcales</taxon>
        <taxon>Micrococcaceae</taxon>
        <taxon>Kocuria</taxon>
    </lineage>
</organism>
<dbReference type="InterPro" id="IPR011613">
    <property type="entry name" value="GH15-like"/>
</dbReference>
<sequence length="642" mass="70052">MAGGYLPIEDHAAIGNLRSVALVGRDGSIDWCPLPGLESASVFTAILDHRRGGRFQVRARGAEVGTQAYIAHTNVLETSFDTGEGRLVVTDCMPLRGNLDGVGGSTAEPAVHRLLRAEGGDVQVQVEWSPRFQYGNGLPQIMSIDGGFLAWAGDDALTLSGLQQDEATLAEEDGAATLRAGFTLGAGQRRALVTRWGANPAGSGLDDPRDVVTAAVESWRAWVHKAEATGSRAWAAPHEELIIRAELVLKLLTHGETGAIAAAATTSLPEEVGGVRNWDYRYSWIRDAALAAQALHALGHDAEAHAFVEWVERVAREHHDEDRAIQIVYGVHGEAEIGEKELPNLEGYRRSAPVRTGNGAVDQLQLDVFGELIGVVYELVRVGENVSDDILEFLPDVADDACRQWQERDYGLWELRNGPFHFVYSKVMVWMGLDRAITLAEAGLIDGDVQRWRATSEQIREEVLQQGFDPELGAFRQSYERNVLDASNLLFPLLEFLPFDDPRVRSTIDATIEGLTDNGLAHRYHADDGIAGGEGAFGLCNFWLVDALAMSGRTEEARDLFGRMVSHANHVGLYAEEIDPATGAFLGNFPQAFTHIGLINSALYLAYAEGRDSPVPDPIGSEEHRNHRMDSARQRSAEAQGE</sequence>
<dbReference type="PANTHER" id="PTHR31616">
    <property type="entry name" value="TREHALASE"/>
    <property type="match status" value="1"/>
</dbReference>
<dbReference type="InterPro" id="IPR045582">
    <property type="entry name" value="Trehalase-like_N"/>
</dbReference>
<comment type="caution">
    <text evidence="4">The sequence shown here is derived from an EMBL/GenBank/DDBJ whole genome shotgun (WGS) entry which is preliminary data.</text>
</comment>
<dbReference type="SUPFAM" id="SSF48208">
    <property type="entry name" value="Six-hairpin glycosidases"/>
    <property type="match status" value="1"/>
</dbReference>
<name>A0ABN2KQ65_9MICC</name>
<proteinExistence type="predicted"/>